<dbReference type="Proteomes" id="UP000265618">
    <property type="component" value="Unassembled WGS sequence"/>
</dbReference>
<dbReference type="OrthoDB" id="9989223at2759"/>
<protein>
    <submittedName>
        <fullName evidence="2">Uncharacterized protein</fullName>
    </submittedName>
</protein>
<comment type="caution">
    <text evidence="2">The sequence shown here is derived from an EMBL/GenBank/DDBJ whole genome shotgun (WGS) entry which is preliminary data.</text>
</comment>
<dbReference type="PANTHER" id="PTHR14136">
    <property type="entry name" value="BTB_POZ DOMAIN-CONTAINING PROTEIN KCTD9"/>
    <property type="match status" value="1"/>
</dbReference>
<dbReference type="InterPro" id="IPR051082">
    <property type="entry name" value="Pentapeptide-BTB/POZ_domain"/>
</dbReference>
<reference evidence="2 3" key="1">
    <citation type="journal article" date="2018" name="PLoS ONE">
        <title>The draft genome of Kipferlia bialata reveals reductive genome evolution in fornicate parasites.</title>
        <authorList>
            <person name="Tanifuji G."/>
            <person name="Takabayashi S."/>
            <person name="Kume K."/>
            <person name="Takagi M."/>
            <person name="Nakayama T."/>
            <person name="Kamikawa R."/>
            <person name="Inagaki Y."/>
            <person name="Hashimoto T."/>
        </authorList>
    </citation>
    <scope>NUCLEOTIDE SEQUENCE [LARGE SCALE GENOMIC DNA]</scope>
    <source>
        <strain evidence="2">NY0173</strain>
    </source>
</reference>
<dbReference type="AlphaFoldDB" id="A0A9K3GEN1"/>
<dbReference type="EMBL" id="BDIP01000007">
    <property type="protein sequence ID" value="GIQ79436.1"/>
    <property type="molecule type" value="Genomic_DNA"/>
</dbReference>
<gene>
    <name evidence="2" type="ORF">KIPB_000081</name>
</gene>
<feature type="region of interest" description="Disordered" evidence="1">
    <location>
        <begin position="985"/>
        <end position="1049"/>
    </location>
</feature>
<dbReference type="SUPFAM" id="SSF141571">
    <property type="entry name" value="Pentapeptide repeat-like"/>
    <property type="match status" value="2"/>
</dbReference>
<evidence type="ECO:0000313" key="3">
    <source>
        <dbReference type="Proteomes" id="UP000265618"/>
    </source>
</evidence>
<feature type="region of interest" description="Disordered" evidence="1">
    <location>
        <begin position="42"/>
        <end position="78"/>
    </location>
</feature>
<keyword evidence="3" id="KW-1185">Reference proteome</keyword>
<dbReference type="InterPro" id="IPR001646">
    <property type="entry name" value="5peptide_repeat"/>
</dbReference>
<sequence>MRLSLTGGNGVELMSLDVPGDLNPEDTLQTLVEVYRQRMVERASERREERGGEGDVSESEGSGSESDDAEGVPGDIPIPPSVSLSVHLPGCIQPLSPSLPIGLVLQGTSIGGEELCIRFDSPPPPCGTVSFNAPESTVMGRVPYDMDPSSVISSGDVVNVLSKDYIKCFSFAGGRLLQGYAIGAVPIASDVCTQANRAMRRGYNALNGVLQLSTQGGYYELLKWNKGHQSTLSVTRYYIEASSTPHWVEAPLTITEDARDSIAHYHTELPTLGYNETGAALAYVAKGQRILRYDTPSHTLSLEMTVPDTVTHKVSQISGLDTSYLLSCHSKEGTCVSVVNRDTLSVEHLPIEGDRVTLSTAGCVFADCERVNHPSFRHYHTGAPLHIAVDYGTCMSISPWVSTFAVRGGDVWWTRPGVICRTPLSQFRQTPQLASHTDSGEQSSQALIEWDVDVKEDQVPFTPTLKCQTSNSTMYVALAHDLSVAGMAEHCPGMGWRVIVAKDTGVRTLPYVGQSISSVRTHAYACVQGQLVSIDLVHGTAEPKYVSLKTHPALSDDRSCLLLDTPTGVREYPLPACDTITSGRVEYGCRGLAAGTFAGTVCMDGVVTDMSRSNLYRVNSGVSRPIVAAQPETAESEIPRKAIAFDKDQLELVLSQGVAIGLDVSGGSDLCFDVESLFKGRVLSDCTFSHCSITSLAGANLTGCTFTSCTIENLDGASMRRCTLQGCTLSGASCISATLADVSLVECRMQESVWTECRLSGVTALATPMISCDLTGASMSRVDLSGCDLTGGNLRQSKWSGCSLSGAVLPGCDMSTVTLQDVDLSGADVATCTLPPCFRRGWNDNVASFKGVDLSGTSLGDVKGFTGGHIKAATRISGVDFQGVTFSIDFRKDQATPAFRGRDLTGCNFSGCSMQSCSLSGCTLSNAVFTGTDLTGSILTGATVSDATFTDTNLTRCNFWASIGLTYEQFHSAATTQGADITGLELVPKPEPEPEPTPGTAPSGFDWPVPKDGHSQDGTRATQSSPSGGCGGASSTQRGLMRARRRLKR</sequence>
<evidence type="ECO:0000256" key="1">
    <source>
        <dbReference type="SAM" id="MobiDB-lite"/>
    </source>
</evidence>
<dbReference type="Gene3D" id="2.160.20.80">
    <property type="entry name" value="E3 ubiquitin-protein ligase SopA"/>
    <property type="match status" value="2"/>
</dbReference>
<name>A0A9K3GEN1_9EUKA</name>
<dbReference type="PANTHER" id="PTHR14136:SF17">
    <property type="entry name" value="BTB_POZ DOMAIN-CONTAINING PROTEIN KCTD9"/>
    <property type="match status" value="1"/>
</dbReference>
<accession>A0A9K3GEN1</accession>
<dbReference type="Pfam" id="PF00805">
    <property type="entry name" value="Pentapeptide"/>
    <property type="match status" value="3"/>
</dbReference>
<proteinExistence type="predicted"/>
<evidence type="ECO:0000313" key="2">
    <source>
        <dbReference type="EMBL" id="GIQ79436.1"/>
    </source>
</evidence>
<organism evidence="2 3">
    <name type="scientific">Kipferlia bialata</name>
    <dbReference type="NCBI Taxonomy" id="797122"/>
    <lineage>
        <taxon>Eukaryota</taxon>
        <taxon>Metamonada</taxon>
        <taxon>Carpediemonas-like organisms</taxon>
        <taxon>Kipferlia</taxon>
    </lineage>
</organism>
<feature type="compositionally biased region" description="Basic and acidic residues" evidence="1">
    <location>
        <begin position="42"/>
        <end position="53"/>
    </location>
</feature>